<dbReference type="Pfam" id="PF00328">
    <property type="entry name" value="His_Phos_2"/>
    <property type="match status" value="2"/>
</dbReference>
<dbReference type="OrthoDB" id="10257284at2759"/>
<name>A0A9N8HLJ6_9STRA</name>
<proteinExistence type="inferred from homology"/>
<dbReference type="SUPFAM" id="SSF53254">
    <property type="entry name" value="Phosphoglycerate mutase-like"/>
    <property type="match status" value="1"/>
</dbReference>
<dbReference type="AlphaFoldDB" id="A0A9N8HLJ6"/>
<dbReference type="InterPro" id="IPR050645">
    <property type="entry name" value="Histidine_acid_phosphatase"/>
</dbReference>
<dbReference type="EMBL" id="CAICTM010000687">
    <property type="protein sequence ID" value="CAB9514993.1"/>
    <property type="molecule type" value="Genomic_DNA"/>
</dbReference>
<dbReference type="CDD" id="cd07061">
    <property type="entry name" value="HP_HAP_like"/>
    <property type="match status" value="1"/>
</dbReference>
<organism evidence="3 4">
    <name type="scientific">Seminavis robusta</name>
    <dbReference type="NCBI Taxonomy" id="568900"/>
    <lineage>
        <taxon>Eukaryota</taxon>
        <taxon>Sar</taxon>
        <taxon>Stramenopiles</taxon>
        <taxon>Ochrophyta</taxon>
        <taxon>Bacillariophyta</taxon>
        <taxon>Bacillariophyceae</taxon>
        <taxon>Bacillariophycidae</taxon>
        <taxon>Naviculales</taxon>
        <taxon>Naviculaceae</taxon>
        <taxon>Seminavis</taxon>
    </lineage>
</organism>
<dbReference type="InterPro" id="IPR029033">
    <property type="entry name" value="His_PPase_superfam"/>
</dbReference>
<dbReference type="GO" id="GO:0016791">
    <property type="term" value="F:phosphatase activity"/>
    <property type="evidence" value="ECO:0007669"/>
    <property type="project" value="TreeGrafter"/>
</dbReference>
<keyword evidence="4" id="KW-1185">Reference proteome</keyword>
<comment type="similarity">
    <text evidence="1">Belongs to the histidine acid phosphatase family.</text>
</comment>
<dbReference type="InterPro" id="IPR000560">
    <property type="entry name" value="His_Pase_clade-2"/>
</dbReference>
<sequence>MPHSSSSSRNKRLFTLVAPCAMTVFLGRTLLLGFRGCGTVGATCWGSSTNGIRAQRLAQFRGGGQSENTKKIYRTLQVQVVHRHGDRSPITPLKDEDYWAKTLIPPELLDKISSNTNVITTPGEENTHAAHGRGPFGKLTQLGLFQLVELGNKLREELVAPVTENEEDDEDHHLIPDPLNPQHHKIYPYPWHSQRPLQPSNIKIVSTNFPRTIQSVQGLLVGLFPDGTPGETIDIDARHTEILIPDPQPRRTPEQIQLEAQLAKLPHLKQRDLELQPVAVRMTAALRDSLGEGAFGVSFGVGEEKDEGNNNNNQQPVLAYTQLAEITKCLEVRNRLPPTITKQDKDKIATHTAWRWFEALRHPRLIYLAMNPMVQRMVDAMHRHETEPPVIVYSAHDSTLIGLLCGFRLEPPTVWPEYGSYLKLELLQVTCLQTQSKSHVVRFSLNGNVLKSVWEDDKEEPMVEIPLELLTHKIKTVGAVA</sequence>
<protein>
    <submittedName>
        <fullName evidence="3">Pfam:Acid_phosphat_A</fullName>
    </submittedName>
</protein>
<dbReference type="Gene3D" id="3.40.50.1240">
    <property type="entry name" value="Phosphoglycerate mutase-like"/>
    <property type="match status" value="1"/>
</dbReference>
<evidence type="ECO:0000313" key="3">
    <source>
        <dbReference type="EMBL" id="CAB9514993.1"/>
    </source>
</evidence>
<reference evidence="3" key="1">
    <citation type="submission" date="2020-06" db="EMBL/GenBank/DDBJ databases">
        <authorList>
            <consortium name="Plant Systems Biology data submission"/>
        </authorList>
    </citation>
    <scope>NUCLEOTIDE SEQUENCE</scope>
    <source>
        <strain evidence="3">D6</strain>
    </source>
</reference>
<dbReference type="PANTHER" id="PTHR11567">
    <property type="entry name" value="ACID PHOSPHATASE-RELATED"/>
    <property type="match status" value="1"/>
</dbReference>
<gene>
    <name evidence="3" type="ORF">SEMRO_688_G187400.1</name>
</gene>
<evidence type="ECO:0000256" key="2">
    <source>
        <dbReference type="ARBA" id="ARBA00022801"/>
    </source>
</evidence>
<evidence type="ECO:0000313" key="4">
    <source>
        <dbReference type="Proteomes" id="UP001153069"/>
    </source>
</evidence>
<accession>A0A9N8HLJ6</accession>
<comment type="caution">
    <text evidence="3">The sequence shown here is derived from an EMBL/GenBank/DDBJ whole genome shotgun (WGS) entry which is preliminary data.</text>
</comment>
<dbReference type="Proteomes" id="UP001153069">
    <property type="component" value="Unassembled WGS sequence"/>
</dbReference>
<dbReference type="PANTHER" id="PTHR11567:SF110">
    <property type="entry name" value="2-PHOSPHOXYLOSE PHOSPHATASE 1"/>
    <property type="match status" value="1"/>
</dbReference>
<evidence type="ECO:0000256" key="1">
    <source>
        <dbReference type="ARBA" id="ARBA00005375"/>
    </source>
</evidence>
<keyword evidence="2" id="KW-0378">Hydrolase</keyword>